<feature type="transmembrane region" description="Helical" evidence="2">
    <location>
        <begin position="158"/>
        <end position="177"/>
    </location>
</feature>
<evidence type="ECO:0000313" key="4">
    <source>
        <dbReference type="EMBL" id="AZV41084.1"/>
    </source>
</evidence>
<protein>
    <recommendedName>
        <fullName evidence="3">Transglutaminase-like domain-containing protein</fullName>
    </recommendedName>
</protein>
<evidence type="ECO:0000259" key="3">
    <source>
        <dbReference type="SMART" id="SM00460"/>
    </source>
</evidence>
<feature type="region of interest" description="Disordered" evidence="1">
    <location>
        <begin position="552"/>
        <end position="580"/>
    </location>
</feature>
<dbReference type="SUPFAM" id="SSF54001">
    <property type="entry name" value="Cysteine proteinases"/>
    <property type="match status" value="1"/>
</dbReference>
<feature type="transmembrane region" description="Helical" evidence="2">
    <location>
        <begin position="132"/>
        <end position="152"/>
    </location>
</feature>
<feature type="domain" description="Transglutaminase-like" evidence="3">
    <location>
        <begin position="468"/>
        <end position="541"/>
    </location>
</feature>
<feature type="transmembrane region" description="Helical" evidence="2">
    <location>
        <begin position="63"/>
        <end position="84"/>
    </location>
</feature>
<evidence type="ECO:0000313" key="5">
    <source>
        <dbReference type="Proteomes" id="UP000283095"/>
    </source>
</evidence>
<dbReference type="RefSeq" id="WP_127758839.1">
    <property type="nucleotide sequence ID" value="NZ_CP026095.1"/>
</dbReference>
<evidence type="ECO:0000256" key="1">
    <source>
        <dbReference type="SAM" id="MobiDB-lite"/>
    </source>
</evidence>
<feature type="compositionally biased region" description="Basic and acidic residues" evidence="1">
    <location>
        <begin position="554"/>
        <end position="580"/>
    </location>
</feature>
<organism evidence="4 5">
    <name type="scientific">Peribacillus asahii</name>
    <dbReference type="NCBI Taxonomy" id="228899"/>
    <lineage>
        <taxon>Bacteria</taxon>
        <taxon>Bacillati</taxon>
        <taxon>Bacillota</taxon>
        <taxon>Bacilli</taxon>
        <taxon>Bacillales</taxon>
        <taxon>Bacillaceae</taxon>
        <taxon>Peribacillus</taxon>
    </lineage>
</organism>
<dbReference type="Proteomes" id="UP000283095">
    <property type="component" value="Chromosome"/>
</dbReference>
<dbReference type="InterPro" id="IPR038765">
    <property type="entry name" value="Papain-like_cys_pep_sf"/>
</dbReference>
<accession>A0A3T0KLE9</accession>
<feature type="transmembrane region" description="Helical" evidence="2">
    <location>
        <begin position="104"/>
        <end position="125"/>
    </location>
</feature>
<reference evidence="4 5" key="1">
    <citation type="submission" date="2018-01" db="EMBL/GenBank/DDBJ databases">
        <title>Bacillus asahii Genome sequencing and assembly.</title>
        <authorList>
            <person name="Jiang H."/>
            <person name="Feng Y."/>
            <person name="Zhao F."/>
            <person name="Lin X."/>
        </authorList>
    </citation>
    <scope>NUCLEOTIDE SEQUENCE [LARGE SCALE GENOMIC DNA]</scope>
    <source>
        <strain evidence="4 5">OM18</strain>
    </source>
</reference>
<dbReference type="SMART" id="SM00460">
    <property type="entry name" value="TGc"/>
    <property type="match status" value="1"/>
</dbReference>
<name>A0A3T0KLE9_9BACI</name>
<feature type="transmembrane region" description="Helical" evidence="2">
    <location>
        <begin position="9"/>
        <end position="26"/>
    </location>
</feature>
<dbReference type="KEGG" id="pasa:BAOM_0424"/>
<proteinExistence type="predicted"/>
<keyword evidence="2" id="KW-0472">Membrane</keyword>
<dbReference type="Gene3D" id="3.10.620.30">
    <property type="match status" value="1"/>
</dbReference>
<evidence type="ECO:0000256" key="2">
    <source>
        <dbReference type="SAM" id="Phobius"/>
    </source>
</evidence>
<feature type="transmembrane region" description="Helical" evidence="2">
    <location>
        <begin position="38"/>
        <end position="56"/>
    </location>
</feature>
<sequence length="712" mass="81867">MMPKRIENIIQLFIYVFSFFLLTEWMRPVSELTDTGNMKVFILFIILSLAVHFFSLHWLARSVVLIGYIAVVVYMLYDDTLFSIRELEVNMAYVWSGDWVLMTNSFRTLLFFTLLWLVTYLIHYWIYMKSNLFFFFSMTVILLAILDTFTLYNASAAIVRVVIAGVMILGVMKLVHLFPALSLRLLGKWSMSLIVMVAFFVSMGLLLPKPGPQWPDPIPFIQSFSEQAKGEDSAASVSKVGYSEDDSKLGGSIEPDSSVVFYHTATTNDYWKVESKNVYTGKGWVSSVGEGTAFPLANGDELTELENYEGPEQVATKALAASISIMEDQGHILYPAGSYLKNVKADGVSFFLYEPNLKKLTPQTADGTVQDISEYMVNYEQPRYDLAQFRKVTEADETMDVLMDLYTQLPDSIPSRVYDLARELTENQSNWYDKVKAVEDYFDQPEFVYSKEDIPYPAKDQDYVDQFLFETRIGYCDNYSTSMVVLLRAAGIPARWAKGYTEGERTVKEGEVIYQVTNNNAHSWVEVYFSGIGWVPFEPTKGFSSESEFINSDRTTHRDTEHSTVREDQAETLQREEKNAVSEQRGTNGEFIAIMKPFWISLGTVVIVVLSLFLTRRKWVPRLLIARYKRKSICFSEAYEVLVKQLHRAGLKRLDGQTFREYAAYIDSVYDTNLMTELTRRYEIILYRGDEEGEAWKELQESWETLMRKTSS</sequence>
<dbReference type="InterPro" id="IPR025403">
    <property type="entry name" value="TgpA-like_C"/>
</dbReference>
<dbReference type="InterPro" id="IPR002931">
    <property type="entry name" value="Transglutaminase-like"/>
</dbReference>
<keyword evidence="2" id="KW-0812">Transmembrane</keyword>
<dbReference type="InterPro" id="IPR052901">
    <property type="entry name" value="Bact_TGase-like"/>
</dbReference>
<gene>
    <name evidence="4" type="ORF">BAOM_0424</name>
</gene>
<dbReference type="PANTHER" id="PTHR42736">
    <property type="entry name" value="PROTEIN-GLUTAMINE GAMMA-GLUTAMYLTRANSFERASE"/>
    <property type="match status" value="1"/>
</dbReference>
<dbReference type="AlphaFoldDB" id="A0A3T0KLE9"/>
<dbReference type="Pfam" id="PF13559">
    <property type="entry name" value="DUF4129"/>
    <property type="match status" value="1"/>
</dbReference>
<feature type="transmembrane region" description="Helical" evidence="2">
    <location>
        <begin position="189"/>
        <end position="207"/>
    </location>
</feature>
<dbReference type="EMBL" id="CP026095">
    <property type="protein sequence ID" value="AZV41084.1"/>
    <property type="molecule type" value="Genomic_DNA"/>
</dbReference>
<keyword evidence="2" id="KW-1133">Transmembrane helix</keyword>
<dbReference type="Pfam" id="PF01841">
    <property type="entry name" value="Transglut_core"/>
    <property type="match status" value="1"/>
</dbReference>
<dbReference type="OrthoDB" id="9804872at2"/>
<feature type="transmembrane region" description="Helical" evidence="2">
    <location>
        <begin position="598"/>
        <end position="615"/>
    </location>
</feature>
<dbReference type="PANTHER" id="PTHR42736:SF1">
    <property type="entry name" value="PROTEIN-GLUTAMINE GAMMA-GLUTAMYLTRANSFERASE"/>
    <property type="match status" value="1"/>
</dbReference>